<keyword evidence="3" id="KW-1185">Reference proteome</keyword>
<keyword evidence="1" id="KW-0472">Membrane</keyword>
<comment type="caution">
    <text evidence="2">The sequence shown here is derived from an EMBL/GenBank/DDBJ whole genome shotgun (WGS) entry which is preliminary data.</text>
</comment>
<evidence type="ECO:0000256" key="1">
    <source>
        <dbReference type="SAM" id="Phobius"/>
    </source>
</evidence>
<keyword evidence="1" id="KW-1133">Transmembrane helix</keyword>
<evidence type="ECO:0000313" key="3">
    <source>
        <dbReference type="Proteomes" id="UP001519343"/>
    </source>
</evidence>
<keyword evidence="1" id="KW-0812">Transmembrane</keyword>
<reference evidence="2 3" key="1">
    <citation type="submission" date="2021-03" db="EMBL/GenBank/DDBJ databases">
        <title>Genomic Encyclopedia of Type Strains, Phase IV (KMG-IV): sequencing the most valuable type-strain genomes for metagenomic binning, comparative biology and taxonomic classification.</title>
        <authorList>
            <person name="Goeker M."/>
        </authorList>
    </citation>
    <scope>NUCLEOTIDE SEQUENCE [LARGE SCALE GENOMIC DNA]</scope>
    <source>
        <strain evidence="2 3">DSM 24738</strain>
    </source>
</reference>
<name>A0ABS4GWG7_9BACL</name>
<dbReference type="Proteomes" id="UP001519343">
    <property type="component" value="Unassembled WGS sequence"/>
</dbReference>
<dbReference type="EMBL" id="JAGGKT010000023">
    <property type="protein sequence ID" value="MBP1934586.1"/>
    <property type="molecule type" value="Genomic_DNA"/>
</dbReference>
<accession>A0ABS4GWG7</accession>
<evidence type="ECO:0000313" key="2">
    <source>
        <dbReference type="EMBL" id="MBP1934586.1"/>
    </source>
</evidence>
<feature type="transmembrane region" description="Helical" evidence="1">
    <location>
        <begin position="34"/>
        <end position="55"/>
    </location>
</feature>
<dbReference type="RefSeq" id="WP_209812576.1">
    <property type="nucleotide sequence ID" value="NZ_JAGGKT010000023.1"/>
</dbReference>
<protein>
    <submittedName>
        <fullName evidence="2">Uncharacterized protein</fullName>
    </submittedName>
</protein>
<sequence length="68" mass="7987">MKRSYRGVLWLCLILFFNIVITQATVHQYYFENYGITLLLAGLNVVLFPIAIWIYKRHKNVGANPNEK</sequence>
<gene>
    <name evidence="2" type="ORF">J2Z37_004606</name>
</gene>
<proteinExistence type="predicted"/>
<organism evidence="2 3">
    <name type="scientific">Ammoniphilus resinae</name>
    <dbReference type="NCBI Taxonomy" id="861532"/>
    <lineage>
        <taxon>Bacteria</taxon>
        <taxon>Bacillati</taxon>
        <taxon>Bacillota</taxon>
        <taxon>Bacilli</taxon>
        <taxon>Bacillales</taxon>
        <taxon>Paenibacillaceae</taxon>
        <taxon>Aneurinibacillus group</taxon>
        <taxon>Ammoniphilus</taxon>
    </lineage>
</organism>